<reference evidence="1 2" key="1">
    <citation type="submission" date="2015-09" db="EMBL/GenBank/DDBJ databases">
        <authorList>
            <consortium name="Pathogen Informatics"/>
        </authorList>
    </citation>
    <scope>NUCLEOTIDE SEQUENCE [LARGE SCALE GENOMIC DNA]</scope>
    <source>
        <strain evidence="1 2">2789STDY5834880</strain>
    </source>
</reference>
<dbReference type="STRING" id="47678.ERS852494_01006"/>
<dbReference type="AlphaFoldDB" id="A0A174IWC3"/>
<accession>A0A174IWC3</accession>
<gene>
    <name evidence="1" type="ORF">ERS852494_01006</name>
</gene>
<dbReference type="Pfam" id="PF14253">
    <property type="entry name" value="AbiH"/>
    <property type="match status" value="1"/>
</dbReference>
<protein>
    <recommendedName>
        <fullName evidence="3">Bacteriophage abortive infection AbiH</fullName>
    </recommendedName>
</protein>
<dbReference type="EMBL" id="CZAI01000002">
    <property type="protein sequence ID" value="CUO89180.1"/>
    <property type="molecule type" value="Genomic_DNA"/>
</dbReference>
<sequence length="373" mass="43389">MNKDRKRVLIIGNGFDLCLGRKTSYKDFCQSEFCPKDYPSPLIKHLNDKWNDNLDAVKWYDLENELYNYYIRIKNNNGQIIDLYNDKERNVLEQIQANGPVTDSYECIKSNVDIVNNLLKNGILILPRFSCYISFSHEDILNPPIERDQKALQLIKNGLIQYLIKVQQETINENSIAAIVARAFMQNKSNDQIVIYSFNYTSFSEVAPNSSFAMEFNDTINYVHGCILDRNIILGTKDEKIIHNYDFIQKSFDSQYNPPAMVYDLMDADDITIFGHSLGINDSQYFKAFFERQSSSTNPQKKNITIFTKDAKSEIEIKRSLQEMTNWNLTSLYGLNNLQIIKTDECVNNPTLLRKYIKMYVDNEEDIDSIIHI</sequence>
<organism evidence="1 2">
    <name type="scientific">Bacteroides caccae</name>
    <dbReference type="NCBI Taxonomy" id="47678"/>
    <lineage>
        <taxon>Bacteria</taxon>
        <taxon>Pseudomonadati</taxon>
        <taxon>Bacteroidota</taxon>
        <taxon>Bacteroidia</taxon>
        <taxon>Bacteroidales</taxon>
        <taxon>Bacteroidaceae</taxon>
        <taxon>Bacteroides</taxon>
    </lineage>
</organism>
<proteinExistence type="predicted"/>
<dbReference type="Proteomes" id="UP000095657">
    <property type="component" value="Unassembled WGS sequence"/>
</dbReference>
<evidence type="ECO:0000313" key="1">
    <source>
        <dbReference type="EMBL" id="CUO89180.1"/>
    </source>
</evidence>
<evidence type="ECO:0000313" key="2">
    <source>
        <dbReference type="Proteomes" id="UP000095657"/>
    </source>
</evidence>
<dbReference type="InterPro" id="IPR025935">
    <property type="entry name" value="AbiH"/>
</dbReference>
<name>A0A174IWC3_9BACE</name>
<evidence type="ECO:0008006" key="3">
    <source>
        <dbReference type="Google" id="ProtNLM"/>
    </source>
</evidence>
<dbReference type="RefSeq" id="WP_008765958.1">
    <property type="nucleotide sequence ID" value="NZ_CZAI01000002.1"/>
</dbReference>